<accession>A0A5C5WRA2</accession>
<evidence type="ECO:0000256" key="1">
    <source>
        <dbReference type="SAM" id="SignalP"/>
    </source>
</evidence>
<dbReference type="EMBL" id="SJPI01000001">
    <property type="protein sequence ID" value="TWT52775.1"/>
    <property type="molecule type" value="Genomic_DNA"/>
</dbReference>
<evidence type="ECO:0000313" key="4">
    <source>
        <dbReference type="Proteomes" id="UP000316598"/>
    </source>
</evidence>
<gene>
    <name evidence="3" type="ORF">Pla22_04010</name>
</gene>
<evidence type="ECO:0000259" key="2">
    <source>
        <dbReference type="Pfam" id="PF13360"/>
    </source>
</evidence>
<dbReference type="OrthoDB" id="264813at2"/>
<dbReference type="PANTHER" id="PTHR35340">
    <property type="entry name" value="PQQ ENZYME REPEAT PROTEIN-RELATED"/>
    <property type="match status" value="1"/>
</dbReference>
<dbReference type="InterPro" id="IPR015943">
    <property type="entry name" value="WD40/YVTN_repeat-like_dom_sf"/>
</dbReference>
<feature type="signal peptide" evidence="1">
    <location>
        <begin position="1"/>
        <end position="18"/>
    </location>
</feature>
<keyword evidence="1" id="KW-0732">Signal</keyword>
<evidence type="ECO:0000313" key="3">
    <source>
        <dbReference type="EMBL" id="TWT52775.1"/>
    </source>
</evidence>
<dbReference type="SUPFAM" id="SSF63829">
    <property type="entry name" value="Calcium-dependent phosphotriesterase"/>
    <property type="match status" value="1"/>
</dbReference>
<dbReference type="AlphaFoldDB" id="A0A5C5WRA2"/>
<feature type="domain" description="Pyrrolo-quinoline quinone repeat" evidence="2">
    <location>
        <begin position="117"/>
        <end position="247"/>
    </location>
</feature>
<dbReference type="InterPro" id="IPR002372">
    <property type="entry name" value="PQQ_rpt_dom"/>
</dbReference>
<organism evidence="3 4">
    <name type="scientific">Rubripirellula amarantea</name>
    <dbReference type="NCBI Taxonomy" id="2527999"/>
    <lineage>
        <taxon>Bacteria</taxon>
        <taxon>Pseudomonadati</taxon>
        <taxon>Planctomycetota</taxon>
        <taxon>Planctomycetia</taxon>
        <taxon>Pirellulales</taxon>
        <taxon>Pirellulaceae</taxon>
        <taxon>Rubripirellula</taxon>
    </lineage>
</organism>
<dbReference type="Pfam" id="PF13360">
    <property type="entry name" value="PQQ_2"/>
    <property type="match status" value="1"/>
</dbReference>
<reference evidence="3 4" key="1">
    <citation type="submission" date="2019-02" db="EMBL/GenBank/DDBJ databases">
        <title>Deep-cultivation of Planctomycetes and their phenomic and genomic characterization uncovers novel biology.</title>
        <authorList>
            <person name="Wiegand S."/>
            <person name="Jogler M."/>
            <person name="Boedeker C."/>
            <person name="Pinto D."/>
            <person name="Vollmers J."/>
            <person name="Rivas-Marin E."/>
            <person name="Kohn T."/>
            <person name="Peeters S.H."/>
            <person name="Heuer A."/>
            <person name="Rast P."/>
            <person name="Oberbeckmann S."/>
            <person name="Bunk B."/>
            <person name="Jeske O."/>
            <person name="Meyerdierks A."/>
            <person name="Storesund J.E."/>
            <person name="Kallscheuer N."/>
            <person name="Luecker S."/>
            <person name="Lage O.M."/>
            <person name="Pohl T."/>
            <person name="Merkel B.J."/>
            <person name="Hornburger P."/>
            <person name="Mueller R.-W."/>
            <person name="Bruemmer F."/>
            <person name="Labrenz M."/>
            <person name="Spormann A.M."/>
            <person name="Op Den Camp H."/>
            <person name="Overmann J."/>
            <person name="Amann R."/>
            <person name="Jetten M.S.M."/>
            <person name="Mascher T."/>
            <person name="Medema M.H."/>
            <person name="Devos D.P."/>
            <person name="Kaster A.-K."/>
            <person name="Ovreas L."/>
            <person name="Rohde M."/>
            <person name="Galperin M.Y."/>
            <person name="Jogler C."/>
        </authorList>
    </citation>
    <scope>NUCLEOTIDE SEQUENCE [LARGE SCALE GENOMIC DNA]</scope>
    <source>
        <strain evidence="3 4">Pla22</strain>
    </source>
</reference>
<protein>
    <recommendedName>
        <fullName evidence="2">Pyrrolo-quinoline quinone repeat domain-containing protein</fullName>
    </recommendedName>
</protein>
<dbReference type="InterPro" id="IPR053143">
    <property type="entry name" value="Arylsulfate_ST"/>
</dbReference>
<feature type="chain" id="PRO_5022905961" description="Pyrrolo-quinoline quinone repeat domain-containing protein" evidence="1">
    <location>
        <begin position="19"/>
        <end position="301"/>
    </location>
</feature>
<sequence precursor="true">MRHLLVVLSLAISAIAFAEPTPLILVSASYQKNLIALCELDGTVIWQYETAGPDGGHAGHHEVQMLDSGNILFHDDWNVVKEITLAGEEVWRYESNDVHAFTRLADGNTMIAESGNDRIILVSPEGKIISQTPLGKEGRSKTRQAEVLDSGNYLVCAEGPGTVTEYSPDGTIVWEYKIGTRVYGAIRLKNGNTLINSGSGNSIVEVAADKTIVWEANQKIPGTDVSLHWTACLEELPNGHVVIDNCHAGPDNPQLIELDRNRNVVWQFNEFDLVGNGMACFDYVDAEQADQIRRLVAATNK</sequence>
<comment type="caution">
    <text evidence="3">The sequence shown here is derived from an EMBL/GenBank/DDBJ whole genome shotgun (WGS) entry which is preliminary data.</text>
</comment>
<keyword evidence="4" id="KW-1185">Reference proteome</keyword>
<name>A0A5C5WRA2_9BACT</name>
<proteinExistence type="predicted"/>
<dbReference type="Proteomes" id="UP000316598">
    <property type="component" value="Unassembled WGS sequence"/>
</dbReference>
<dbReference type="RefSeq" id="WP_146513095.1">
    <property type="nucleotide sequence ID" value="NZ_SJPI01000001.1"/>
</dbReference>
<dbReference type="PANTHER" id="PTHR35340:SF5">
    <property type="entry name" value="ASST-DOMAIN-CONTAINING PROTEIN"/>
    <property type="match status" value="1"/>
</dbReference>
<dbReference type="Gene3D" id="2.130.10.10">
    <property type="entry name" value="YVTN repeat-like/Quinoprotein amine dehydrogenase"/>
    <property type="match status" value="1"/>
</dbReference>